<organism evidence="4 5">
    <name type="scientific">Aquarana catesbeiana</name>
    <name type="common">American bullfrog</name>
    <name type="synonym">Rana catesbeiana</name>
    <dbReference type="NCBI Taxonomy" id="8400"/>
    <lineage>
        <taxon>Eukaryota</taxon>
        <taxon>Metazoa</taxon>
        <taxon>Chordata</taxon>
        <taxon>Craniata</taxon>
        <taxon>Vertebrata</taxon>
        <taxon>Euteleostomi</taxon>
        <taxon>Amphibia</taxon>
        <taxon>Batrachia</taxon>
        <taxon>Anura</taxon>
        <taxon>Neobatrachia</taxon>
        <taxon>Ranoidea</taxon>
        <taxon>Ranidae</taxon>
        <taxon>Aquarana</taxon>
    </lineage>
</organism>
<dbReference type="Pfam" id="PF00241">
    <property type="entry name" value="Cofilin_ADF"/>
    <property type="match status" value="1"/>
</dbReference>
<evidence type="ECO:0000256" key="2">
    <source>
        <dbReference type="ARBA" id="ARBA00023203"/>
    </source>
</evidence>
<dbReference type="PROSITE" id="PS51263">
    <property type="entry name" value="ADF_H"/>
    <property type="match status" value="1"/>
</dbReference>
<feature type="domain" description="ADF-H" evidence="3">
    <location>
        <begin position="4"/>
        <end position="150"/>
    </location>
</feature>
<dbReference type="Gene3D" id="3.40.20.10">
    <property type="entry name" value="Severin"/>
    <property type="match status" value="1"/>
</dbReference>
<reference evidence="5" key="1">
    <citation type="journal article" date="2017" name="Nat. Commun.">
        <title>The North American bullfrog draft genome provides insight into hormonal regulation of long noncoding RNA.</title>
        <authorList>
            <person name="Hammond S.A."/>
            <person name="Warren R.L."/>
            <person name="Vandervalk B.P."/>
            <person name="Kucuk E."/>
            <person name="Khan H."/>
            <person name="Gibb E.A."/>
            <person name="Pandoh P."/>
            <person name="Kirk H."/>
            <person name="Zhao Y."/>
            <person name="Jones M."/>
            <person name="Mungall A.J."/>
            <person name="Coope R."/>
            <person name="Pleasance S."/>
            <person name="Moore R.A."/>
            <person name="Holt R.A."/>
            <person name="Round J.M."/>
            <person name="Ohora S."/>
            <person name="Walle B.V."/>
            <person name="Veldhoen N."/>
            <person name="Helbing C.C."/>
            <person name="Birol I."/>
        </authorList>
    </citation>
    <scope>NUCLEOTIDE SEQUENCE [LARGE SCALE GENOMIC DNA]</scope>
</reference>
<protein>
    <submittedName>
        <fullName evidence="4">Cofilin-1</fullName>
    </submittedName>
</protein>
<dbReference type="EMBL" id="KV928122">
    <property type="protein sequence ID" value="PIO33937.1"/>
    <property type="molecule type" value="Genomic_DNA"/>
</dbReference>
<name>A0A2G9S194_AQUCT</name>
<evidence type="ECO:0000256" key="1">
    <source>
        <dbReference type="ARBA" id="ARBA00006844"/>
    </source>
</evidence>
<dbReference type="CDD" id="cd11286">
    <property type="entry name" value="ADF_cofilin_like"/>
    <property type="match status" value="1"/>
</dbReference>
<evidence type="ECO:0000313" key="5">
    <source>
        <dbReference type="Proteomes" id="UP000228934"/>
    </source>
</evidence>
<gene>
    <name evidence="4" type="ORF">AB205_0165020</name>
</gene>
<dbReference type="InterPro" id="IPR002108">
    <property type="entry name" value="ADF-H"/>
</dbReference>
<dbReference type="PRINTS" id="PR00006">
    <property type="entry name" value="COFILIN"/>
</dbReference>
<proteinExistence type="inferred from homology"/>
<dbReference type="InterPro" id="IPR029006">
    <property type="entry name" value="ADF-H/Gelsolin-like_dom_sf"/>
</dbReference>
<dbReference type="OrthoDB" id="10249245at2759"/>
<dbReference type="Proteomes" id="UP000228934">
    <property type="component" value="Unassembled WGS sequence"/>
</dbReference>
<dbReference type="SMART" id="SM00102">
    <property type="entry name" value="ADF"/>
    <property type="match status" value="1"/>
</dbReference>
<sequence>MASGVKVSDLVIAIFNAMKLHKSLEDKSKRIKAVLFCLSADKKTIIPEEGKEILVGDVSETADPYKCFVEMLPADDCRYALYDCCYETKESKKEELIFIFWAPDCAPLKSKMIYASSKDAIKKKFTGIKHEYQVNCLAEIKDRSCLAERLGGSNISVISVEGFPL</sequence>
<dbReference type="SUPFAM" id="SSF55753">
    <property type="entry name" value="Actin depolymerizing proteins"/>
    <property type="match status" value="1"/>
</dbReference>
<keyword evidence="5" id="KW-1185">Reference proteome</keyword>
<dbReference type="GO" id="GO:0015629">
    <property type="term" value="C:actin cytoskeleton"/>
    <property type="evidence" value="ECO:0007669"/>
    <property type="project" value="InterPro"/>
</dbReference>
<dbReference type="GO" id="GO:0030042">
    <property type="term" value="P:actin filament depolymerization"/>
    <property type="evidence" value="ECO:0007669"/>
    <property type="project" value="InterPro"/>
</dbReference>
<evidence type="ECO:0000259" key="3">
    <source>
        <dbReference type="PROSITE" id="PS51263"/>
    </source>
</evidence>
<dbReference type="PANTHER" id="PTHR11913">
    <property type="entry name" value="COFILIN-RELATED"/>
    <property type="match status" value="1"/>
</dbReference>
<dbReference type="InterPro" id="IPR017904">
    <property type="entry name" value="ADF/Cofilin"/>
</dbReference>
<evidence type="ECO:0000313" key="4">
    <source>
        <dbReference type="EMBL" id="PIO33937.1"/>
    </source>
</evidence>
<keyword evidence="2" id="KW-0009">Actin-binding</keyword>
<dbReference type="GO" id="GO:0003779">
    <property type="term" value="F:actin binding"/>
    <property type="evidence" value="ECO:0007669"/>
    <property type="project" value="UniProtKB-KW"/>
</dbReference>
<comment type="similarity">
    <text evidence="1">Belongs to the actin-binding proteins ADF family.</text>
</comment>
<accession>A0A2G9S194</accession>
<dbReference type="AlphaFoldDB" id="A0A2G9S194"/>